<dbReference type="CDD" id="cd11069">
    <property type="entry name" value="CYP_FUM15-like"/>
    <property type="match status" value="1"/>
</dbReference>
<keyword evidence="8" id="KW-0503">Monooxygenase</keyword>
<dbReference type="PRINTS" id="PR00463">
    <property type="entry name" value="EP450I"/>
</dbReference>
<evidence type="ECO:0000256" key="3">
    <source>
        <dbReference type="ARBA" id="ARBA00010617"/>
    </source>
</evidence>
<dbReference type="GO" id="GO:0020037">
    <property type="term" value="F:heme binding"/>
    <property type="evidence" value="ECO:0007669"/>
    <property type="project" value="InterPro"/>
</dbReference>
<keyword evidence="11" id="KW-1185">Reference proteome</keyword>
<keyword evidence="5 9" id="KW-0479">Metal-binding</keyword>
<dbReference type="GO" id="GO:0005506">
    <property type="term" value="F:iron ion binding"/>
    <property type="evidence" value="ECO:0007669"/>
    <property type="project" value="InterPro"/>
</dbReference>
<dbReference type="SUPFAM" id="SSF48264">
    <property type="entry name" value="Cytochrome P450"/>
    <property type="match status" value="1"/>
</dbReference>
<name>A0A4Y7PYC6_9AGAM</name>
<keyword evidence="4 9" id="KW-0349">Heme</keyword>
<keyword evidence="7 9" id="KW-0408">Iron</keyword>
<evidence type="ECO:0000313" key="11">
    <source>
        <dbReference type="Proteomes" id="UP000294933"/>
    </source>
</evidence>
<comment type="similarity">
    <text evidence="3">Belongs to the cytochrome P450 family.</text>
</comment>
<dbReference type="EMBL" id="ML170191">
    <property type="protein sequence ID" value="TDL20046.1"/>
    <property type="molecule type" value="Genomic_DNA"/>
</dbReference>
<dbReference type="Pfam" id="PF00067">
    <property type="entry name" value="p450"/>
    <property type="match status" value="1"/>
</dbReference>
<dbReference type="InterPro" id="IPR002401">
    <property type="entry name" value="Cyt_P450_E_grp-I"/>
</dbReference>
<dbReference type="GO" id="GO:0004497">
    <property type="term" value="F:monooxygenase activity"/>
    <property type="evidence" value="ECO:0007669"/>
    <property type="project" value="UniProtKB-KW"/>
</dbReference>
<evidence type="ECO:0000256" key="9">
    <source>
        <dbReference type="PIRSR" id="PIRSR602401-1"/>
    </source>
</evidence>
<evidence type="ECO:0000313" key="10">
    <source>
        <dbReference type="EMBL" id="TDL20046.1"/>
    </source>
</evidence>
<dbReference type="STRING" id="50990.A0A4Y7PYC6"/>
<dbReference type="PRINTS" id="PR00385">
    <property type="entry name" value="P450"/>
</dbReference>
<accession>A0A4Y7PYC6</accession>
<sequence>MTSLGQTAAVFLFAFVLWRFLRYWFASSALSRVPGPPRNSWWTGNLKQLLSKRAYDFHEAISAHYGGAVKYYGLFGKEHLYVSDPRALYHIVVKDQYSYERQNASVVLNSLVFGQGVLSTIGEQHKRQRKMMNPVFSMRHMKDLLPIFYPISLQLRDVLKRKVQSGEREMNLMPWMSRTALEYIGQAGLGYSFDALDESKSNEYSESIRMLTPTVVRLALPRQFLPYIMSIPTRVRRKLLEWAPFSSLQRMKSMVDIMDNTSLSIFNFKKEALERGEEVVVQQVGSGKDIMSVLLRANMTADENDRMPERELLAQMNSFIFGGYDTVTSATSRILHQLVLHVDVQNTLREEITDAIRTNGQLDYDTVMSLPLLDAVCRETMRVFPPLPFTIRTTTRDIVVPLHWPIKSMDGTGEIREISLKKNTNVMIAIMSANRSKGIWGDDAGIWRPERWLKPLPASVTEAHLPGVYASMMTFLGGGRSCLGLKFAEMEMKVTLSVLLESFKFTTTKEIEWNMGGIQSPVLRGSHDDIPQLPLELELVA</sequence>
<dbReference type="InterPro" id="IPR050121">
    <property type="entry name" value="Cytochrome_P450_monoxygenase"/>
</dbReference>
<dbReference type="PANTHER" id="PTHR24305:SF166">
    <property type="entry name" value="CYTOCHROME P450 12A4, MITOCHONDRIAL-RELATED"/>
    <property type="match status" value="1"/>
</dbReference>
<gene>
    <name evidence="10" type="ORF">BD410DRAFT_791426</name>
</gene>
<protein>
    <submittedName>
        <fullName evidence="10">Cytochrome P450</fullName>
    </submittedName>
</protein>
<comment type="pathway">
    <text evidence="2">Secondary metabolite biosynthesis.</text>
</comment>
<proteinExistence type="inferred from homology"/>
<evidence type="ECO:0000256" key="6">
    <source>
        <dbReference type="ARBA" id="ARBA00023002"/>
    </source>
</evidence>
<dbReference type="VEuPathDB" id="FungiDB:BD410DRAFT_791426"/>
<feature type="non-terminal residue" evidence="10">
    <location>
        <position position="541"/>
    </location>
</feature>
<dbReference type="Gene3D" id="1.10.630.10">
    <property type="entry name" value="Cytochrome P450"/>
    <property type="match status" value="1"/>
</dbReference>
<comment type="cofactor">
    <cofactor evidence="1 9">
        <name>heme</name>
        <dbReference type="ChEBI" id="CHEBI:30413"/>
    </cofactor>
</comment>
<dbReference type="PANTHER" id="PTHR24305">
    <property type="entry name" value="CYTOCHROME P450"/>
    <property type="match status" value="1"/>
</dbReference>
<reference evidence="10 11" key="1">
    <citation type="submission" date="2018-06" db="EMBL/GenBank/DDBJ databases">
        <title>A transcriptomic atlas of mushroom development highlights an independent origin of complex multicellularity.</title>
        <authorList>
            <consortium name="DOE Joint Genome Institute"/>
            <person name="Krizsan K."/>
            <person name="Almasi E."/>
            <person name="Merenyi Z."/>
            <person name="Sahu N."/>
            <person name="Viragh M."/>
            <person name="Koszo T."/>
            <person name="Mondo S."/>
            <person name="Kiss B."/>
            <person name="Balint B."/>
            <person name="Kues U."/>
            <person name="Barry K."/>
            <person name="Hegedus J.C."/>
            <person name="Henrissat B."/>
            <person name="Johnson J."/>
            <person name="Lipzen A."/>
            <person name="Ohm R."/>
            <person name="Nagy I."/>
            <person name="Pangilinan J."/>
            <person name="Yan J."/>
            <person name="Xiong Y."/>
            <person name="Grigoriev I.V."/>
            <person name="Hibbett D.S."/>
            <person name="Nagy L.G."/>
        </authorList>
    </citation>
    <scope>NUCLEOTIDE SEQUENCE [LARGE SCALE GENOMIC DNA]</scope>
    <source>
        <strain evidence="10 11">SZMC22713</strain>
    </source>
</reference>
<evidence type="ECO:0000256" key="7">
    <source>
        <dbReference type="ARBA" id="ARBA00023004"/>
    </source>
</evidence>
<dbReference type="AlphaFoldDB" id="A0A4Y7PYC6"/>
<dbReference type="OrthoDB" id="1470350at2759"/>
<dbReference type="InterPro" id="IPR036396">
    <property type="entry name" value="Cyt_P450_sf"/>
</dbReference>
<dbReference type="InterPro" id="IPR001128">
    <property type="entry name" value="Cyt_P450"/>
</dbReference>
<dbReference type="GO" id="GO:0016705">
    <property type="term" value="F:oxidoreductase activity, acting on paired donors, with incorporation or reduction of molecular oxygen"/>
    <property type="evidence" value="ECO:0007669"/>
    <property type="project" value="InterPro"/>
</dbReference>
<evidence type="ECO:0000256" key="5">
    <source>
        <dbReference type="ARBA" id="ARBA00022723"/>
    </source>
</evidence>
<organism evidence="10 11">
    <name type="scientific">Rickenella mellea</name>
    <dbReference type="NCBI Taxonomy" id="50990"/>
    <lineage>
        <taxon>Eukaryota</taxon>
        <taxon>Fungi</taxon>
        <taxon>Dikarya</taxon>
        <taxon>Basidiomycota</taxon>
        <taxon>Agaricomycotina</taxon>
        <taxon>Agaricomycetes</taxon>
        <taxon>Hymenochaetales</taxon>
        <taxon>Rickenellaceae</taxon>
        <taxon>Rickenella</taxon>
    </lineage>
</organism>
<evidence type="ECO:0000256" key="4">
    <source>
        <dbReference type="ARBA" id="ARBA00022617"/>
    </source>
</evidence>
<dbReference type="Proteomes" id="UP000294933">
    <property type="component" value="Unassembled WGS sequence"/>
</dbReference>
<evidence type="ECO:0000256" key="8">
    <source>
        <dbReference type="ARBA" id="ARBA00023033"/>
    </source>
</evidence>
<keyword evidence="6" id="KW-0560">Oxidoreductase</keyword>
<evidence type="ECO:0000256" key="2">
    <source>
        <dbReference type="ARBA" id="ARBA00005179"/>
    </source>
</evidence>
<feature type="binding site" description="axial binding residue" evidence="9">
    <location>
        <position position="482"/>
    </location>
    <ligand>
        <name>heme</name>
        <dbReference type="ChEBI" id="CHEBI:30413"/>
    </ligand>
    <ligandPart>
        <name>Fe</name>
        <dbReference type="ChEBI" id="CHEBI:18248"/>
    </ligandPart>
</feature>
<evidence type="ECO:0000256" key="1">
    <source>
        <dbReference type="ARBA" id="ARBA00001971"/>
    </source>
</evidence>